<proteinExistence type="predicted"/>
<reference evidence="1 2" key="1">
    <citation type="journal article" date="2022" name="bioRxiv">
        <title>The genome of the oomycete Peronosclerospora sorghi, a cosmopolitan pathogen of maize and sorghum, is inflated with dispersed pseudogenes.</title>
        <authorList>
            <person name="Fletcher K."/>
            <person name="Martin F."/>
            <person name="Isakeit T."/>
            <person name="Cavanaugh K."/>
            <person name="Magill C."/>
            <person name="Michelmore R."/>
        </authorList>
    </citation>
    <scope>NUCLEOTIDE SEQUENCE [LARGE SCALE GENOMIC DNA]</scope>
    <source>
        <strain evidence="1">P6</strain>
    </source>
</reference>
<dbReference type="Proteomes" id="UP001163321">
    <property type="component" value="Chromosome 4"/>
</dbReference>
<gene>
    <name evidence="1" type="ORF">PsorP6_006792</name>
</gene>
<dbReference type="EMBL" id="CM047583">
    <property type="protein sequence ID" value="KAI9913893.1"/>
    <property type="molecule type" value="Genomic_DNA"/>
</dbReference>
<organism evidence="1 2">
    <name type="scientific">Peronosclerospora sorghi</name>
    <dbReference type="NCBI Taxonomy" id="230839"/>
    <lineage>
        <taxon>Eukaryota</taxon>
        <taxon>Sar</taxon>
        <taxon>Stramenopiles</taxon>
        <taxon>Oomycota</taxon>
        <taxon>Peronosporomycetes</taxon>
        <taxon>Peronosporales</taxon>
        <taxon>Peronosporaceae</taxon>
        <taxon>Peronosclerospora</taxon>
    </lineage>
</organism>
<sequence>MRMLKRKTLYNYHVPPTHYPVKLLNKQFTQHTIQQPLKSSHRVSFAEVGELGCADFPIAV</sequence>
<name>A0ACC0W7F6_9STRA</name>
<protein>
    <submittedName>
        <fullName evidence="1">Uncharacterized protein</fullName>
    </submittedName>
</protein>
<comment type="caution">
    <text evidence="1">The sequence shown here is derived from an EMBL/GenBank/DDBJ whole genome shotgun (WGS) entry which is preliminary data.</text>
</comment>
<accession>A0ACC0W7F6</accession>
<evidence type="ECO:0000313" key="2">
    <source>
        <dbReference type="Proteomes" id="UP001163321"/>
    </source>
</evidence>
<evidence type="ECO:0000313" key="1">
    <source>
        <dbReference type="EMBL" id="KAI9913893.1"/>
    </source>
</evidence>
<keyword evidence="2" id="KW-1185">Reference proteome</keyword>